<dbReference type="GO" id="GO:0006364">
    <property type="term" value="P:rRNA processing"/>
    <property type="evidence" value="ECO:0007669"/>
    <property type="project" value="UniProtKB-KW"/>
</dbReference>
<dbReference type="Pfam" id="PF01285">
    <property type="entry name" value="TEA"/>
    <property type="match status" value="1"/>
</dbReference>
<dbReference type="CDD" id="cd12568">
    <property type="entry name" value="RRM3_MRD1"/>
    <property type="match status" value="1"/>
</dbReference>
<feature type="compositionally biased region" description="Basic and acidic residues" evidence="13">
    <location>
        <begin position="709"/>
        <end position="724"/>
    </location>
</feature>
<feature type="domain" description="TEA" evidence="15">
    <location>
        <begin position="1029"/>
        <end position="1122"/>
    </location>
</feature>
<dbReference type="FunFam" id="3.30.70.330:FF:000452">
    <property type="entry name" value="Multiple RNA-binding domain-containing protein 1"/>
    <property type="match status" value="1"/>
</dbReference>
<comment type="similarity">
    <text evidence="3">Belongs to the TEC1 family.</text>
</comment>
<feature type="region of interest" description="Disordered" evidence="13">
    <location>
        <begin position="1691"/>
        <end position="1746"/>
    </location>
</feature>
<dbReference type="GO" id="GO:0003700">
    <property type="term" value="F:DNA-binding transcription factor activity"/>
    <property type="evidence" value="ECO:0007669"/>
    <property type="project" value="InterPro"/>
</dbReference>
<dbReference type="Pfam" id="PF00076">
    <property type="entry name" value="RRM_1"/>
    <property type="match status" value="5"/>
</dbReference>
<dbReference type="InterPro" id="IPR012677">
    <property type="entry name" value="Nucleotide-bd_a/b_plait_sf"/>
</dbReference>
<feature type="region of interest" description="Disordered" evidence="13">
    <location>
        <begin position="167"/>
        <end position="247"/>
    </location>
</feature>
<dbReference type="EMBL" id="MABQ02000001">
    <property type="protein sequence ID" value="PCD45969.1"/>
    <property type="molecule type" value="Genomic_DNA"/>
</dbReference>
<protein>
    <recommendedName>
        <fullName evidence="4">Multiple RNA-binding domain-containing protein 1</fullName>
    </recommendedName>
</protein>
<gene>
    <name evidence="16" type="ORF">AU210_001387</name>
</gene>
<evidence type="ECO:0000256" key="4">
    <source>
        <dbReference type="ARBA" id="ARBA00013428"/>
    </source>
</evidence>
<dbReference type="PANTHER" id="PTHR48039">
    <property type="entry name" value="RNA-BINDING MOTIF PROTEIN 14B"/>
    <property type="match status" value="1"/>
</dbReference>
<dbReference type="SMART" id="SM00426">
    <property type="entry name" value="TEA"/>
    <property type="match status" value="1"/>
</dbReference>
<dbReference type="GO" id="GO:1990904">
    <property type="term" value="C:ribonucleoprotein complex"/>
    <property type="evidence" value="ECO:0007669"/>
    <property type="project" value="UniProtKB-KW"/>
</dbReference>
<feature type="DNA-binding region" description="TEA" evidence="12">
    <location>
        <begin position="1029"/>
        <end position="1122"/>
    </location>
</feature>
<feature type="domain" description="RRM" evidence="14">
    <location>
        <begin position="509"/>
        <end position="581"/>
    </location>
</feature>
<keyword evidence="6" id="KW-0677">Repeat</keyword>
<dbReference type="Gene3D" id="6.10.20.40">
    <property type="entry name" value="TEA/ATTS domain"/>
    <property type="match status" value="1"/>
</dbReference>
<comment type="similarity">
    <text evidence="2">Belongs to the RRM MRD1 family.</text>
</comment>
<evidence type="ECO:0000256" key="9">
    <source>
        <dbReference type="ARBA" id="ARBA00023274"/>
    </source>
</evidence>
<reference evidence="16 17" key="2">
    <citation type="journal article" date="2017" name="Sci. Rep.">
        <title>A mobile pathogenicity chromosome in Fusarium oxysporum for infection of multiple cucurbit species.</title>
        <authorList>
            <person name="van Dam P."/>
            <person name="Fokkens L."/>
            <person name="Ayukawa Y."/>
            <person name="van der Gragt M."/>
            <person name="Ter Horst A."/>
            <person name="Brankovics B."/>
            <person name="Houterman P.M."/>
            <person name="Arie T."/>
            <person name="Rep M."/>
        </authorList>
    </citation>
    <scope>NUCLEOTIDE SEQUENCE [LARGE SCALE GENOMIC DNA]</scope>
    <source>
        <strain evidence="16 17">Forc016</strain>
    </source>
</reference>
<comment type="function">
    <text evidence="10">Involved in pre-rRNA processing.</text>
</comment>
<dbReference type="STRING" id="327505.A0A2H3I8Q7"/>
<dbReference type="FunFam" id="3.30.70.330:FF:000247">
    <property type="entry name" value="Multiple RNA-binding domain-containing protein 1"/>
    <property type="match status" value="1"/>
</dbReference>
<evidence type="ECO:0000259" key="14">
    <source>
        <dbReference type="PROSITE" id="PS50102"/>
    </source>
</evidence>
<sequence>MASSRIFIKGLPPSISEADFRKHFSAQGREITDVKLIPQRRIGYVGYKTPEDASKAVKYFNRSYIRMSKIAVETARPISDPALTKGQSAWHSKAASTPSTTIKGNEQPAERESDSSLRKRKRDEPQPADPKLREFLHVMKEGREGALDDGVRGGIGDGVAAVAATAVPEEESDDEYEQIPTRREKQRRIEAPENPLVSQSLPSQLKEARVVSDVQAETPAGDEPVEPQEAAAKSNLEQQEVVAEDDDWLRSRTNRLLDLVDPDDLERTPAQGPSTTETDHAEGGEAMELTSVDPPATADVAMNETTMEASGGEPAKDDSLEAIRRTSRLFVRNLPYSATQEDLRETFERFGNIEEVHLPVSNSGTSKGFALVLFTDPSGAVEAFQAMDGATFQGRILHIIPASAKRDTGLDEFAISKLPLKKQNMIRKKQEAAATTFNWNALYMSQDAVNASVADRLGVSKSELLDPTSADAAIKQAIAETSVIQETKAYFTANGVDLEAFKSKKRGDTAILVKNFPYGTTIDELRKLFEESGPVLRVLMPPSGTIAIVQFSQPNYAKSAFGKLAYRRIGDSVLFLEKAPSDIFRGGDQLDQAVSLKDRPAPTVQNLSVDDLLSRGDKPEEDLETTSLFVRNLNFSTSTSRLAEAFQSLDGFVSARVKTKMDPKKPGQTLSMGFGFVEFRTRSQAQAALKVMDGHVLDDHALAVKASHKGHDAAEERRREDKAKKAAGQRTKIIIKNLPFQATKKDIRSLFGTYGQLRSVRLPKKADYTPRGFAFADFVTPREAENALNALRDTHLLGRKLVLDFAEAEAVDAEEEIAKMQKKVGGQVNKVALQQLTGKGRNAYIYPTIPRLEFLSTFSSSLVYSLSAFVESSKAFRFSWFKSFYLIELSSRHSFAKHLLVAMSSSLYHPRPVLSSQRYTPSPDYLQDARRTYHNNSRLPLREQAGNAQSHSFNSMVSCYPNTVGISPSVPVSLPAPMIPSQSFECLYRVPTPRNQPRYQRRPRNGVNPLYFWPAFRQYRNRQAHKDTQKDKGGVWRRPELEDAFVDSVLLMPHMGRRKFSMGGKLHGRNMLISEYIFTICVAILGSKEIFRIDNSNDSIEQMGRKQVSSHMQVVKKFFEDLRCFHFLFPAEEKKEPGSTNSEDYYDEEEQESFKSNPVLTALAEGRVPDVKPNYEYFSQLLALQSLISVRPKTAEIYVSSSEVKFKDEIAYDAQDNALDAESFPHLNKYNNCDDSPSVLGKDVLLHEYTRSLDRTTSACVKTVTRRWQKDAPEIYETLDLPTRDEECLLLEMCATLELHEHARFPSGSELTGFVEVAITNPNLQNHRWKCVTRLTRPSELHGDDKKQGVYTNETGIHRRGCSDSKADCDCHSRPRQDIHVPFPAVEWAIILSMAVQYPDVEHQRKKDKRSKGDDRKKHDLDRSGSKRKRSEDDGDAASWARRDLTGSDLICKVAMYQELWSCAPDSNRWVRQGIVFWRFNTTNQWYKYNPVFKPAGTSWRWLTVNDPMSRYHQQKALVYPSTSMSRDAIMSPTPSINQHMTAAMNETFSSAWDPSVSLAQVPTVPATNNGGLTLFESFSGGLATPPPTAGLQPSYPTSFDHGMPPSTGVGFMPSTCSTANDSHPVAGHGHSQTAGYYDAQTTLADLKPVISTVNPFQSPTTTSGLDLSSSLGYDNPDSLQGWDMPALDGWSASTGGSEWGSHHKPEASGDQTALWTQSQWAMAGADRDGSPRPMKRRRGDAIDSHVPVTMAAAGGW</sequence>
<evidence type="ECO:0000256" key="6">
    <source>
        <dbReference type="ARBA" id="ARBA00022737"/>
    </source>
</evidence>
<dbReference type="InterPro" id="IPR051945">
    <property type="entry name" value="RRM_MRD1_RNA_proc_ribogen"/>
</dbReference>
<dbReference type="PROSITE" id="PS50102">
    <property type="entry name" value="RRM"/>
    <property type="match status" value="5"/>
</dbReference>
<dbReference type="CDD" id="cd12320">
    <property type="entry name" value="RRM6_RBM19_RRM5_MRD1"/>
    <property type="match status" value="1"/>
</dbReference>
<dbReference type="SUPFAM" id="SSF54928">
    <property type="entry name" value="RNA-binding domain, RBD"/>
    <property type="match status" value="3"/>
</dbReference>
<dbReference type="PROSITE" id="PS51088">
    <property type="entry name" value="TEA_2"/>
    <property type="match status" value="1"/>
</dbReference>
<evidence type="ECO:0000256" key="12">
    <source>
        <dbReference type="PROSITE-ProRule" id="PRU00505"/>
    </source>
</evidence>
<feature type="domain" description="RRM" evidence="14">
    <location>
        <begin position="731"/>
        <end position="808"/>
    </location>
</feature>
<feature type="compositionally biased region" description="Basic and acidic residues" evidence="13">
    <location>
        <begin position="180"/>
        <end position="191"/>
    </location>
</feature>
<proteinExistence type="inferred from homology"/>
<evidence type="ECO:0000256" key="8">
    <source>
        <dbReference type="ARBA" id="ARBA00023242"/>
    </source>
</evidence>
<comment type="caution">
    <text evidence="16">The sequence shown here is derived from an EMBL/GenBank/DDBJ whole genome shotgun (WGS) entry which is preliminary data.</text>
</comment>
<feature type="compositionally biased region" description="Polar residues" evidence="13">
    <location>
        <begin position="1710"/>
        <end position="1721"/>
    </location>
</feature>
<feature type="region of interest" description="Disordered" evidence="13">
    <location>
        <begin position="260"/>
        <end position="294"/>
    </location>
</feature>
<dbReference type="InterPro" id="IPR038096">
    <property type="entry name" value="TEA/ATTS_sf"/>
</dbReference>
<evidence type="ECO:0000256" key="13">
    <source>
        <dbReference type="SAM" id="MobiDB-lite"/>
    </source>
</evidence>
<feature type="compositionally biased region" description="Basic and acidic residues" evidence="13">
    <location>
        <begin position="108"/>
        <end position="133"/>
    </location>
</feature>
<keyword evidence="9" id="KW-0687">Ribonucleoprotein</keyword>
<reference evidence="16 17" key="1">
    <citation type="journal article" date="2016" name="Environ. Microbiol.">
        <title>Effector profiles distinguish formae speciales of Fusarium oxysporum.</title>
        <authorList>
            <person name="van Dam P."/>
            <person name="Fokkens L."/>
            <person name="Schmidt S.M."/>
            <person name="Linmans J.H."/>
            <person name="Kistler H.C."/>
            <person name="Ma L.J."/>
            <person name="Rep M."/>
        </authorList>
    </citation>
    <scope>NUCLEOTIDE SEQUENCE [LARGE SCALE GENOMIC DNA]</scope>
    <source>
        <strain evidence="16 17">Forc016</strain>
    </source>
</reference>
<keyword evidence="5" id="KW-0698">rRNA processing</keyword>
<evidence type="ECO:0000256" key="2">
    <source>
        <dbReference type="ARBA" id="ARBA00008033"/>
    </source>
</evidence>
<feature type="compositionally biased region" description="Polar residues" evidence="13">
    <location>
        <begin position="85"/>
        <end position="104"/>
    </location>
</feature>
<dbReference type="InterPro" id="IPR034482">
    <property type="entry name" value="Mrd1_RRM3"/>
</dbReference>
<feature type="domain" description="RRM" evidence="14">
    <location>
        <begin position="4"/>
        <end position="77"/>
    </location>
</feature>
<feature type="compositionally biased region" description="Acidic residues" evidence="13">
    <location>
        <begin position="168"/>
        <end position="177"/>
    </location>
</feature>
<keyword evidence="7 11" id="KW-0694">RNA-binding</keyword>
<organism evidence="16 17">
    <name type="scientific">Fusarium oxysporum f. sp. radicis-cucumerinum</name>
    <dbReference type="NCBI Taxonomy" id="327505"/>
    <lineage>
        <taxon>Eukaryota</taxon>
        <taxon>Fungi</taxon>
        <taxon>Dikarya</taxon>
        <taxon>Ascomycota</taxon>
        <taxon>Pezizomycotina</taxon>
        <taxon>Sordariomycetes</taxon>
        <taxon>Hypocreomycetidae</taxon>
        <taxon>Hypocreales</taxon>
        <taxon>Nectriaceae</taxon>
        <taxon>Fusarium</taxon>
        <taxon>Fusarium oxysporum species complex</taxon>
    </lineage>
</organism>
<evidence type="ECO:0000256" key="7">
    <source>
        <dbReference type="ARBA" id="ARBA00022884"/>
    </source>
</evidence>
<feature type="domain" description="RRM" evidence="14">
    <location>
        <begin position="626"/>
        <end position="709"/>
    </location>
</feature>
<evidence type="ECO:0000256" key="11">
    <source>
        <dbReference type="PROSITE-ProRule" id="PRU00176"/>
    </source>
</evidence>
<feature type="domain" description="RRM" evidence="14">
    <location>
        <begin position="327"/>
        <end position="404"/>
    </location>
</feature>
<evidence type="ECO:0000313" key="17">
    <source>
        <dbReference type="Proteomes" id="UP000219602"/>
    </source>
</evidence>
<dbReference type="PANTHER" id="PTHR48039:SF5">
    <property type="entry name" value="RNA-BINDING PROTEIN 28"/>
    <property type="match status" value="1"/>
</dbReference>
<dbReference type="Gene3D" id="3.30.70.330">
    <property type="match status" value="5"/>
</dbReference>
<keyword evidence="8" id="KW-0539">Nucleus</keyword>
<evidence type="ECO:0000256" key="10">
    <source>
        <dbReference type="ARBA" id="ARBA00057379"/>
    </source>
</evidence>
<dbReference type="InterPro" id="IPR000818">
    <property type="entry name" value="TEA/ATTS_dom"/>
</dbReference>
<dbReference type="InterPro" id="IPR000504">
    <property type="entry name" value="RRM_dom"/>
</dbReference>
<dbReference type="SMART" id="SM00360">
    <property type="entry name" value="RRM"/>
    <property type="match status" value="5"/>
</dbReference>
<comment type="subcellular location">
    <subcellularLocation>
        <location evidence="1">Nucleus</location>
    </subcellularLocation>
</comment>
<evidence type="ECO:0000256" key="3">
    <source>
        <dbReference type="ARBA" id="ARBA00008421"/>
    </source>
</evidence>
<dbReference type="GO" id="GO:0005730">
    <property type="term" value="C:nucleolus"/>
    <property type="evidence" value="ECO:0007669"/>
    <property type="project" value="TreeGrafter"/>
</dbReference>
<dbReference type="CDD" id="cd12565">
    <property type="entry name" value="RRM1_MRD1"/>
    <property type="match status" value="1"/>
</dbReference>
<evidence type="ECO:0000313" key="16">
    <source>
        <dbReference type="EMBL" id="PCD45969.1"/>
    </source>
</evidence>
<evidence type="ECO:0000259" key="15">
    <source>
        <dbReference type="PROSITE" id="PS51088"/>
    </source>
</evidence>
<feature type="compositionally biased region" description="Basic and acidic residues" evidence="13">
    <location>
        <begin position="1401"/>
        <end position="1425"/>
    </location>
</feature>
<feature type="region of interest" description="Disordered" evidence="13">
    <location>
        <begin position="707"/>
        <end position="728"/>
    </location>
</feature>
<dbReference type="Proteomes" id="UP000219602">
    <property type="component" value="Chromosome 1"/>
</dbReference>
<feature type="region of interest" description="Disordered" evidence="13">
    <location>
        <begin position="82"/>
        <end position="133"/>
    </location>
</feature>
<feature type="region of interest" description="Disordered" evidence="13">
    <location>
        <begin position="1401"/>
        <end position="1438"/>
    </location>
</feature>
<dbReference type="InterPro" id="IPR035979">
    <property type="entry name" value="RBD_domain_sf"/>
</dbReference>
<accession>A0A2H3I8Q7</accession>
<name>A0A2H3I8Q7_FUSOX</name>
<evidence type="ECO:0000256" key="1">
    <source>
        <dbReference type="ARBA" id="ARBA00004123"/>
    </source>
</evidence>
<dbReference type="GO" id="GO:0003729">
    <property type="term" value="F:mRNA binding"/>
    <property type="evidence" value="ECO:0007669"/>
    <property type="project" value="TreeGrafter"/>
</dbReference>
<evidence type="ECO:0000256" key="5">
    <source>
        <dbReference type="ARBA" id="ARBA00022552"/>
    </source>
</evidence>